<name>A0A1G6UA63_9BACT</name>
<proteinExistence type="predicted"/>
<sequence>MGDGEPSEGLDPLKPAKETFEVWSNSQYCKNENIDFADEDLKG</sequence>
<dbReference type="Proteomes" id="UP000199060">
    <property type="component" value="Unassembled WGS sequence"/>
</dbReference>
<dbReference type="EMBL" id="FNAC01000027">
    <property type="protein sequence ID" value="SDD37586.1"/>
    <property type="molecule type" value="Genomic_DNA"/>
</dbReference>
<dbReference type="AlphaFoldDB" id="A0A1G6UA63"/>
<reference evidence="2" key="1">
    <citation type="submission" date="2016-10" db="EMBL/GenBank/DDBJ databases">
        <authorList>
            <person name="Varghese N."/>
            <person name="Submissions S."/>
        </authorList>
    </citation>
    <scope>NUCLEOTIDE SEQUENCE [LARGE SCALE GENOMIC DNA]</scope>
    <source>
        <strain evidence="2">DSM 23095</strain>
    </source>
</reference>
<keyword evidence="2" id="KW-1185">Reference proteome</keyword>
<evidence type="ECO:0000313" key="2">
    <source>
        <dbReference type="Proteomes" id="UP000199060"/>
    </source>
</evidence>
<accession>A0A1G6UA63</accession>
<evidence type="ECO:0000313" key="1">
    <source>
        <dbReference type="EMBL" id="SDD37586.1"/>
    </source>
</evidence>
<protein>
    <submittedName>
        <fullName evidence="1">Uncharacterized protein</fullName>
    </submittedName>
</protein>
<organism evidence="1 2">
    <name type="scientific">Algoriphagus faecimaris</name>
    <dbReference type="NCBI Taxonomy" id="686796"/>
    <lineage>
        <taxon>Bacteria</taxon>
        <taxon>Pseudomonadati</taxon>
        <taxon>Bacteroidota</taxon>
        <taxon>Cytophagia</taxon>
        <taxon>Cytophagales</taxon>
        <taxon>Cyclobacteriaceae</taxon>
        <taxon>Algoriphagus</taxon>
    </lineage>
</organism>
<gene>
    <name evidence="1" type="ORF">SAMN04488104_10274</name>
</gene>